<evidence type="ECO:0000256" key="1">
    <source>
        <dbReference type="ARBA" id="ARBA00023027"/>
    </source>
</evidence>
<keyword evidence="2" id="KW-0732">Signal</keyword>
<dbReference type="PANTHER" id="PTHR32009:SF65">
    <property type="entry name" value="DISEASE RESISTANCE PROTEIN (TIR-NBS-LRR CLASS) FAMILY"/>
    <property type="match status" value="1"/>
</dbReference>
<name>A0ABM1RA76_CAMSA</name>
<keyword evidence="1" id="KW-0520">NAD</keyword>
<dbReference type="PANTHER" id="PTHR32009">
    <property type="entry name" value="TMV RESISTANCE PROTEIN N-LIKE"/>
    <property type="match status" value="1"/>
</dbReference>
<evidence type="ECO:0000313" key="4">
    <source>
        <dbReference type="Proteomes" id="UP000694864"/>
    </source>
</evidence>
<dbReference type="InterPro" id="IPR000157">
    <property type="entry name" value="TIR_dom"/>
</dbReference>
<reference evidence="4" key="1">
    <citation type="journal article" date="2014" name="Nat. Commun.">
        <title>The emerging biofuel crop Camelina sativa retains a highly undifferentiated hexaploid genome structure.</title>
        <authorList>
            <person name="Kagale S."/>
            <person name="Koh C."/>
            <person name="Nixon J."/>
            <person name="Bollina V."/>
            <person name="Clarke W.E."/>
            <person name="Tuteja R."/>
            <person name="Spillane C."/>
            <person name="Robinson S.J."/>
            <person name="Links M.G."/>
            <person name="Clarke C."/>
            <person name="Higgins E.E."/>
            <person name="Huebert T."/>
            <person name="Sharpe A.G."/>
            <person name="Parkin I.A."/>
        </authorList>
    </citation>
    <scope>NUCLEOTIDE SEQUENCE [LARGE SCALE GENOMIC DNA]</scope>
    <source>
        <strain evidence="4">cv. DH55</strain>
    </source>
</reference>
<feature type="chain" id="PRO_5045588649" evidence="2">
    <location>
        <begin position="25"/>
        <end position="203"/>
    </location>
</feature>
<sequence length="203" mass="23585">MSALFPPLLYFRFTQLLYICCISGQSKDHQTQNNIISSFEPLMSELDRLLGRSQVFVSFCKDELGDNFVMHLVWALRDSGINVFTDTYNPREKQQQQQVLTSSIEKSNIALAIFSKRYSESNWCLNELAKMNKLAKEGKLVVIHVFYNVKPNEVRKLQGEFGIHFRDTKERFAMEPMMVQSWEESLKSPIMTGRIDMSLEAHM</sequence>
<feature type="domain" description="TIR" evidence="3">
    <location>
        <begin position="51"/>
        <end position="190"/>
    </location>
</feature>
<dbReference type="Gene3D" id="3.40.50.10140">
    <property type="entry name" value="Toll/interleukin-1 receptor homology (TIR) domain"/>
    <property type="match status" value="1"/>
</dbReference>
<dbReference type="Proteomes" id="UP000694864">
    <property type="component" value="Chromosome 18"/>
</dbReference>
<proteinExistence type="predicted"/>
<dbReference type="SUPFAM" id="SSF52200">
    <property type="entry name" value="Toll/Interleukin receptor TIR domain"/>
    <property type="match status" value="1"/>
</dbReference>
<evidence type="ECO:0000256" key="2">
    <source>
        <dbReference type="SAM" id="SignalP"/>
    </source>
</evidence>
<evidence type="ECO:0000259" key="3">
    <source>
        <dbReference type="PROSITE" id="PS50104"/>
    </source>
</evidence>
<evidence type="ECO:0000313" key="5">
    <source>
        <dbReference type="RefSeq" id="XP_019095914.1"/>
    </source>
</evidence>
<organism evidence="4 5">
    <name type="scientific">Camelina sativa</name>
    <name type="common">False flax</name>
    <name type="synonym">Myagrum sativum</name>
    <dbReference type="NCBI Taxonomy" id="90675"/>
    <lineage>
        <taxon>Eukaryota</taxon>
        <taxon>Viridiplantae</taxon>
        <taxon>Streptophyta</taxon>
        <taxon>Embryophyta</taxon>
        <taxon>Tracheophyta</taxon>
        <taxon>Spermatophyta</taxon>
        <taxon>Magnoliopsida</taxon>
        <taxon>eudicotyledons</taxon>
        <taxon>Gunneridae</taxon>
        <taxon>Pentapetalae</taxon>
        <taxon>rosids</taxon>
        <taxon>malvids</taxon>
        <taxon>Brassicales</taxon>
        <taxon>Brassicaceae</taxon>
        <taxon>Camelineae</taxon>
        <taxon>Camelina</taxon>
    </lineage>
</organism>
<gene>
    <name evidence="5" type="primary">LOC109130615</name>
</gene>
<dbReference type="GeneID" id="109130615"/>
<dbReference type="SMART" id="SM00255">
    <property type="entry name" value="TIR"/>
    <property type="match status" value="1"/>
</dbReference>
<keyword evidence="4" id="KW-1185">Reference proteome</keyword>
<dbReference type="RefSeq" id="XP_019095914.1">
    <property type="nucleotide sequence ID" value="XM_019240369.1"/>
</dbReference>
<protein>
    <submittedName>
        <fullName evidence="5">Vesicle-associated protein 1-4-like</fullName>
    </submittedName>
</protein>
<dbReference type="InterPro" id="IPR035897">
    <property type="entry name" value="Toll_tir_struct_dom_sf"/>
</dbReference>
<dbReference type="Pfam" id="PF01582">
    <property type="entry name" value="TIR"/>
    <property type="match status" value="1"/>
</dbReference>
<reference evidence="5" key="2">
    <citation type="submission" date="2025-08" db="UniProtKB">
        <authorList>
            <consortium name="RefSeq"/>
        </authorList>
    </citation>
    <scope>IDENTIFICATION</scope>
    <source>
        <tissue evidence="5">Leaf</tissue>
    </source>
</reference>
<dbReference type="PROSITE" id="PS50104">
    <property type="entry name" value="TIR"/>
    <property type="match status" value="1"/>
</dbReference>
<feature type="signal peptide" evidence="2">
    <location>
        <begin position="1"/>
        <end position="24"/>
    </location>
</feature>
<accession>A0ABM1RA76</accession>